<sequence length="311" mass="33922">MILILSPAKTLDLSPLTQVQSEHTFTSPCCSPVKTKDVASAMKRHAGKGASALSKLLGISANLASTAVQYWDDFLIDKSSDEILTGSKPAIFSFSGAAYQGLNINDGICENTDAMGYLQYNLRIIDPLYGALRPLDLIQPYRLEMATKNIFDVKEDKPKTLASFWQESVTSSICADLLSAQTDNCTHENIVVNLASDEYSAAVNEAELPSGTRYIKVVFQNQGRVIAVHAKKARGMMVRYLAENGIMDVEGIKGFGSEGYSIIEDQSSDCRLVFDRDKQSSNPKKKAVVKRSRATKGDSMVGSKKGRSKAK</sequence>
<dbReference type="PANTHER" id="PTHR30283">
    <property type="entry name" value="PEROXIDE STRESS RESPONSE PROTEIN YAAA"/>
    <property type="match status" value="1"/>
</dbReference>
<dbReference type="InterPro" id="IPR005583">
    <property type="entry name" value="YaaA"/>
</dbReference>
<feature type="region of interest" description="Disordered" evidence="1">
    <location>
        <begin position="274"/>
        <end position="311"/>
    </location>
</feature>
<dbReference type="Pfam" id="PF03883">
    <property type="entry name" value="H2O2_YaaD"/>
    <property type="match status" value="1"/>
</dbReference>
<name>A0A7S2P8M5_9STRA</name>
<reference evidence="2" key="1">
    <citation type="submission" date="2021-01" db="EMBL/GenBank/DDBJ databases">
        <authorList>
            <person name="Corre E."/>
            <person name="Pelletier E."/>
            <person name="Niang G."/>
            <person name="Scheremetjew M."/>
            <person name="Finn R."/>
            <person name="Kale V."/>
            <person name="Holt S."/>
            <person name="Cochrane G."/>
            <person name="Meng A."/>
            <person name="Brown T."/>
            <person name="Cohen L."/>
        </authorList>
    </citation>
    <scope>NUCLEOTIDE SEQUENCE</scope>
    <source>
        <strain evidence="2">B650</strain>
    </source>
</reference>
<gene>
    <name evidence="2" type="ORF">LDAN0321_LOCUS10732</name>
</gene>
<dbReference type="EMBL" id="HBGY01016610">
    <property type="protein sequence ID" value="CAD9582618.1"/>
    <property type="molecule type" value="Transcribed_RNA"/>
</dbReference>
<dbReference type="GO" id="GO:0033194">
    <property type="term" value="P:response to hydroperoxide"/>
    <property type="evidence" value="ECO:0007669"/>
    <property type="project" value="TreeGrafter"/>
</dbReference>
<evidence type="ECO:0000313" key="2">
    <source>
        <dbReference type="EMBL" id="CAD9582618.1"/>
    </source>
</evidence>
<accession>A0A7S2P8M5</accession>
<dbReference type="AlphaFoldDB" id="A0A7S2P8M5"/>
<dbReference type="HAMAP" id="MF_00652">
    <property type="entry name" value="UPF0246"/>
    <property type="match status" value="1"/>
</dbReference>
<dbReference type="PANTHER" id="PTHR30283:SF4">
    <property type="entry name" value="PEROXIDE STRESS RESISTANCE PROTEIN YAAA"/>
    <property type="match status" value="1"/>
</dbReference>
<evidence type="ECO:0000256" key="1">
    <source>
        <dbReference type="SAM" id="MobiDB-lite"/>
    </source>
</evidence>
<feature type="compositionally biased region" description="Basic residues" evidence="1">
    <location>
        <begin position="283"/>
        <end position="294"/>
    </location>
</feature>
<dbReference type="GO" id="GO:0005829">
    <property type="term" value="C:cytosol"/>
    <property type="evidence" value="ECO:0007669"/>
    <property type="project" value="TreeGrafter"/>
</dbReference>
<organism evidence="2">
    <name type="scientific">Leptocylindrus danicus</name>
    <dbReference type="NCBI Taxonomy" id="163516"/>
    <lineage>
        <taxon>Eukaryota</taxon>
        <taxon>Sar</taxon>
        <taxon>Stramenopiles</taxon>
        <taxon>Ochrophyta</taxon>
        <taxon>Bacillariophyta</taxon>
        <taxon>Coscinodiscophyceae</taxon>
        <taxon>Chaetocerotophycidae</taxon>
        <taxon>Leptocylindrales</taxon>
        <taxon>Leptocylindraceae</taxon>
        <taxon>Leptocylindrus</taxon>
    </lineage>
</organism>
<proteinExistence type="inferred from homology"/>
<protein>
    <submittedName>
        <fullName evidence="2">Uncharacterized protein</fullName>
    </submittedName>
</protein>